<keyword evidence="6" id="KW-0808">Transferase</keyword>
<dbReference type="GO" id="GO:0005092">
    <property type="term" value="F:GDP-dissociation inhibitor activity"/>
    <property type="evidence" value="ECO:0007669"/>
    <property type="project" value="InterPro"/>
</dbReference>
<dbReference type="PANTHER" id="PTHR11787:SF4">
    <property type="entry name" value="CHM, RAB ESCORT PROTEIN 1"/>
    <property type="match status" value="1"/>
</dbReference>
<accession>A0A8H4AE63</accession>
<dbReference type="FunFam" id="1.10.405.10:FF:000003">
    <property type="entry name" value="Rab proteins geranylgeranyltransferase component A"/>
    <property type="match status" value="1"/>
</dbReference>
<dbReference type="PIRSF" id="PIRSF016550">
    <property type="entry name" value="Rab_ger_ger_transf_A_euk"/>
    <property type="match status" value="1"/>
</dbReference>
<evidence type="ECO:0000256" key="5">
    <source>
        <dbReference type="PIRNR" id="PIRNR016550"/>
    </source>
</evidence>
<sequence>MPQLLEVTEYDVIILGTGFIESILAGALARIGKSVLHLDANNFYGGNWSSLNFKELLEWTRSIQGVDESSANENSQERIEGKKALMTNFTKIRQQAYSTIEYEFYPIHEQVDDVPAILLKESKRYNLDLAPKMVPCRGELIELLISSGVGRYLEFKAMDKTYIYSADTFDKVPCSKEDVFTNQSISLIEKRKLMRFLTFALDYTNSPDTYKDYEEKSFTTLLIEKFKIDGKLLLAVLYTITLIRTDANEINTIQGLEKTQSYLKSLGRYGNAAFLVGLYGCGNEIAQGFCRICAVYGGIYMLDHSVKHLLIDENSNKFTGLVDVNDQQISSTFLVSSIDYLPPIFLKEDEHWETTSRAIVIIDKFIHEESGDASLTVYPPETVKNKYPVTVLQFSAGTQTCPEDRYVLYLSTKANGQSAKEDLINALDKLINLSVNKDEDIVSDTKPNPLFALFYRHKKRVVSSSEIPENIIIASDPDSSLDFEEATIQARQYFEKMCPGEEFLPAGPDPDDEDEFIV</sequence>
<comment type="similarity">
    <text evidence="2 5">Belongs to the Rab GDI family.</text>
</comment>
<dbReference type="GO" id="GO:0005829">
    <property type="term" value="C:cytosol"/>
    <property type="evidence" value="ECO:0007669"/>
    <property type="project" value="TreeGrafter"/>
</dbReference>
<dbReference type="Proteomes" id="UP000439903">
    <property type="component" value="Unassembled WGS sequence"/>
</dbReference>
<dbReference type="GO" id="GO:0005968">
    <property type="term" value="C:Rab-protein geranylgeranyltransferase complex"/>
    <property type="evidence" value="ECO:0007669"/>
    <property type="project" value="UniProtKB-UniRule"/>
</dbReference>
<comment type="function">
    <text evidence="5">Substrate-binding subunit of the Rab geranylgeranyltransferase (GGTase) complex. Binds unprenylated Rab proteins.</text>
</comment>
<dbReference type="InterPro" id="IPR001738">
    <property type="entry name" value="Rab_escort"/>
</dbReference>
<dbReference type="InterPro" id="IPR036188">
    <property type="entry name" value="FAD/NAD-bd_sf"/>
</dbReference>
<evidence type="ECO:0000256" key="1">
    <source>
        <dbReference type="ARBA" id="ARBA00004496"/>
    </source>
</evidence>
<evidence type="ECO:0000256" key="4">
    <source>
        <dbReference type="ARBA" id="ARBA00022490"/>
    </source>
</evidence>
<keyword evidence="4 5" id="KW-0963">Cytoplasm</keyword>
<comment type="subcellular location">
    <subcellularLocation>
        <location evidence="1 5">Cytoplasm</location>
    </subcellularLocation>
</comment>
<name>A0A8H4AE63_GIGMA</name>
<dbReference type="OrthoDB" id="9446342at2759"/>
<dbReference type="AlphaFoldDB" id="A0A8H4AE63"/>
<keyword evidence="3 5" id="KW-0343">GTPase activation</keyword>
<reference evidence="6 7" key="1">
    <citation type="journal article" date="2019" name="Environ. Microbiol.">
        <title>At the nexus of three kingdoms: the genome of the mycorrhizal fungus Gigaspora margarita provides insights into plant, endobacterial and fungal interactions.</title>
        <authorList>
            <person name="Venice F."/>
            <person name="Ghignone S."/>
            <person name="Salvioli di Fossalunga A."/>
            <person name="Amselem J."/>
            <person name="Novero M."/>
            <person name="Xianan X."/>
            <person name="Sedzielewska Toro K."/>
            <person name="Morin E."/>
            <person name="Lipzen A."/>
            <person name="Grigoriev I.V."/>
            <person name="Henrissat B."/>
            <person name="Martin F.M."/>
            <person name="Bonfante P."/>
        </authorList>
    </citation>
    <scope>NUCLEOTIDE SEQUENCE [LARGE SCALE GENOMIC DNA]</scope>
    <source>
        <strain evidence="6 7">BEG34</strain>
    </source>
</reference>
<comment type="caution">
    <text evidence="6">The sequence shown here is derived from an EMBL/GenBank/DDBJ whole genome shotgun (WGS) entry which is preliminary data.</text>
</comment>
<dbReference type="GO" id="GO:0005634">
    <property type="term" value="C:nucleus"/>
    <property type="evidence" value="ECO:0007669"/>
    <property type="project" value="TreeGrafter"/>
</dbReference>
<dbReference type="SUPFAM" id="SSF51905">
    <property type="entry name" value="FAD/NAD(P)-binding domain"/>
    <property type="match status" value="1"/>
</dbReference>
<protein>
    <recommendedName>
        <fullName evidence="5">Rab escort protein 1</fullName>
    </recommendedName>
</protein>
<dbReference type="Gene3D" id="1.10.405.10">
    <property type="entry name" value="Guanine Nucleotide Dissociation Inhibitor, domain 1"/>
    <property type="match status" value="1"/>
</dbReference>
<dbReference type="PANTHER" id="PTHR11787">
    <property type="entry name" value="RAB GDP-DISSOCIATION INHIBITOR"/>
    <property type="match status" value="1"/>
</dbReference>
<organism evidence="6 7">
    <name type="scientific">Gigaspora margarita</name>
    <dbReference type="NCBI Taxonomy" id="4874"/>
    <lineage>
        <taxon>Eukaryota</taxon>
        <taxon>Fungi</taxon>
        <taxon>Fungi incertae sedis</taxon>
        <taxon>Mucoromycota</taxon>
        <taxon>Glomeromycotina</taxon>
        <taxon>Glomeromycetes</taxon>
        <taxon>Diversisporales</taxon>
        <taxon>Gigasporaceae</taxon>
        <taxon>Gigaspora</taxon>
    </lineage>
</organism>
<dbReference type="EMBL" id="WTPW01000730">
    <property type="protein sequence ID" value="KAF0484538.1"/>
    <property type="molecule type" value="Genomic_DNA"/>
</dbReference>
<dbReference type="PRINTS" id="PR00891">
    <property type="entry name" value="RABGDIREP"/>
</dbReference>
<dbReference type="Pfam" id="PF00996">
    <property type="entry name" value="GDI"/>
    <property type="match status" value="2"/>
</dbReference>
<evidence type="ECO:0000313" key="6">
    <source>
        <dbReference type="EMBL" id="KAF0484538.1"/>
    </source>
</evidence>
<dbReference type="Gene3D" id="3.50.50.60">
    <property type="entry name" value="FAD/NAD(P)-binding domain"/>
    <property type="match status" value="1"/>
</dbReference>
<dbReference type="InterPro" id="IPR018203">
    <property type="entry name" value="GDP_dissociation_inhibitor"/>
</dbReference>
<dbReference type="SUPFAM" id="SSF54373">
    <property type="entry name" value="FAD-linked reductases, C-terminal domain"/>
    <property type="match status" value="1"/>
</dbReference>
<evidence type="ECO:0000313" key="7">
    <source>
        <dbReference type="Proteomes" id="UP000439903"/>
    </source>
</evidence>
<dbReference type="GO" id="GO:0006886">
    <property type="term" value="P:intracellular protein transport"/>
    <property type="evidence" value="ECO:0007669"/>
    <property type="project" value="InterPro"/>
</dbReference>
<dbReference type="GO" id="GO:0016192">
    <property type="term" value="P:vesicle-mediated transport"/>
    <property type="evidence" value="ECO:0007669"/>
    <property type="project" value="TreeGrafter"/>
</dbReference>
<keyword evidence="7" id="KW-1185">Reference proteome</keyword>
<dbReference type="GO" id="GO:0007264">
    <property type="term" value="P:small GTPase-mediated signal transduction"/>
    <property type="evidence" value="ECO:0007669"/>
    <property type="project" value="UniProtKB-UniRule"/>
</dbReference>
<dbReference type="GO" id="GO:0005096">
    <property type="term" value="F:GTPase activator activity"/>
    <property type="evidence" value="ECO:0007669"/>
    <property type="project" value="UniProtKB-UniRule"/>
</dbReference>
<proteinExistence type="inferred from homology"/>
<dbReference type="GO" id="GO:0016740">
    <property type="term" value="F:transferase activity"/>
    <property type="evidence" value="ECO:0007669"/>
    <property type="project" value="UniProtKB-KW"/>
</dbReference>
<dbReference type="Gene3D" id="3.30.519.10">
    <property type="entry name" value="Guanine Nucleotide Dissociation Inhibitor, domain 2"/>
    <property type="match status" value="1"/>
</dbReference>
<gene>
    <name evidence="6" type="ORF">F8M41_022955</name>
</gene>
<evidence type="ECO:0000256" key="2">
    <source>
        <dbReference type="ARBA" id="ARBA00005593"/>
    </source>
</evidence>
<evidence type="ECO:0000256" key="3">
    <source>
        <dbReference type="ARBA" id="ARBA00022468"/>
    </source>
</evidence>